<protein>
    <submittedName>
        <fullName evidence="1">Uncharacterized protein</fullName>
    </submittedName>
</protein>
<reference evidence="2" key="1">
    <citation type="journal article" date="2017" name="Nat. Ecol. Evol.">
        <title>Genome expansion and lineage-specific genetic innovations in the forest pathogenic fungi Armillaria.</title>
        <authorList>
            <person name="Sipos G."/>
            <person name="Prasanna A.N."/>
            <person name="Walter M.C."/>
            <person name="O'Connor E."/>
            <person name="Balint B."/>
            <person name="Krizsan K."/>
            <person name="Kiss B."/>
            <person name="Hess J."/>
            <person name="Varga T."/>
            <person name="Slot J."/>
            <person name="Riley R."/>
            <person name="Boka B."/>
            <person name="Rigling D."/>
            <person name="Barry K."/>
            <person name="Lee J."/>
            <person name="Mihaltcheva S."/>
            <person name="LaButti K."/>
            <person name="Lipzen A."/>
            <person name="Waldron R."/>
            <person name="Moloney N.M."/>
            <person name="Sperisen C."/>
            <person name="Kredics L."/>
            <person name="Vagvoelgyi C."/>
            <person name="Patrignani A."/>
            <person name="Fitzpatrick D."/>
            <person name="Nagy I."/>
            <person name="Doyle S."/>
            <person name="Anderson J.B."/>
            <person name="Grigoriev I.V."/>
            <person name="Gueldener U."/>
            <person name="Muensterkoetter M."/>
            <person name="Nagy L.G."/>
        </authorList>
    </citation>
    <scope>NUCLEOTIDE SEQUENCE [LARGE SCALE GENOMIC DNA]</scope>
    <source>
        <strain evidence="2">Ar21-2</strain>
    </source>
</reference>
<dbReference type="OrthoDB" id="538336at2759"/>
<dbReference type="InParanoid" id="A0A2H3ECN7"/>
<keyword evidence="2" id="KW-1185">Reference proteome</keyword>
<dbReference type="AlphaFoldDB" id="A0A2H3ECN7"/>
<gene>
    <name evidence="1" type="ORF">ARMGADRAFT_425228</name>
</gene>
<sequence>MPPTVPQPCDAVIWSQLVVDGSIRPCGVQLDDGVHMCKGELIPTRHGATPVNHFIQVQWSLLGPVGEKSMHDDLTHRHLSVLSLWVRSPSQLRKLLLSSRTSIPYVLNGQLSAAHHQLPYPAGPRFHCNNADLCY</sequence>
<proteinExistence type="predicted"/>
<name>A0A2H3ECN7_ARMGA</name>
<dbReference type="STRING" id="47427.A0A2H3ECN7"/>
<dbReference type="EMBL" id="KZ293646">
    <property type="protein sequence ID" value="PBL01403.1"/>
    <property type="molecule type" value="Genomic_DNA"/>
</dbReference>
<organism evidence="1 2">
    <name type="scientific">Armillaria gallica</name>
    <name type="common">Bulbous honey fungus</name>
    <name type="synonym">Armillaria bulbosa</name>
    <dbReference type="NCBI Taxonomy" id="47427"/>
    <lineage>
        <taxon>Eukaryota</taxon>
        <taxon>Fungi</taxon>
        <taxon>Dikarya</taxon>
        <taxon>Basidiomycota</taxon>
        <taxon>Agaricomycotina</taxon>
        <taxon>Agaricomycetes</taxon>
        <taxon>Agaricomycetidae</taxon>
        <taxon>Agaricales</taxon>
        <taxon>Marasmiineae</taxon>
        <taxon>Physalacriaceae</taxon>
        <taxon>Armillaria</taxon>
    </lineage>
</organism>
<accession>A0A2H3ECN7</accession>
<evidence type="ECO:0000313" key="2">
    <source>
        <dbReference type="Proteomes" id="UP000217790"/>
    </source>
</evidence>
<dbReference type="Proteomes" id="UP000217790">
    <property type="component" value="Unassembled WGS sequence"/>
</dbReference>
<evidence type="ECO:0000313" key="1">
    <source>
        <dbReference type="EMBL" id="PBL01403.1"/>
    </source>
</evidence>